<proteinExistence type="predicted"/>
<feature type="region of interest" description="Disordered" evidence="2">
    <location>
        <begin position="1"/>
        <end position="69"/>
    </location>
</feature>
<dbReference type="SUPFAM" id="SSF81606">
    <property type="entry name" value="PP2C-like"/>
    <property type="match status" value="1"/>
</dbReference>
<dbReference type="Pfam" id="PF19732">
    <property type="entry name" value="SpoIIE_N"/>
    <property type="match status" value="1"/>
</dbReference>
<dbReference type="STRING" id="867903.ThesuDRAFT_00374"/>
<keyword evidence="1" id="KW-0378">Hydrolase</keyword>
<feature type="transmembrane region" description="Helical" evidence="3">
    <location>
        <begin position="359"/>
        <end position="378"/>
    </location>
</feature>
<keyword evidence="3" id="KW-1133">Transmembrane helix</keyword>
<sequence length="924" mass="93559">MGKNGRRGPVAWRSLASGGGGRFRQDQGGQREGTVPGPGARAHGSLAAGGGAGGAAGGHTGSGARPGAGTWEGRWHQALAWGPPWAAALALAWLAGRVQPAGLPSPLALPLVLATLAMAPRLGWLLVAAAAAGAASRGALYGAAVLVTAAALLRLEQRILARWERAGESLREGGALAGGTPAAGAAPSWRLLDGSAAGIVLLAGALWGWPRSDLGWALDQVVGLAVTAGILLLALPWARQAVAVALSLLPPLPGSLGRVAAGPPVVRTVHGRRALALLVVLATGGLDGVQLLGIDTALVVRGVAVLVAAHLGGAQAGALAGTAAGLLGLLGGQGALWGLAWLALAGAASGLLQRYGRAAAVAGFLLATAVVGGSLPTAAGVGQLAGGAATALVIYLGIAATGWPGRLAERLEAALPGHWAGGRSGEAGRVGGATGPAGFVPGPGQAGGETGYGPAAPSAGRGRAAAAAGFQGVHPGGASPTLPAAGPAAGGGAAARRTPAAAGLAGGLDGQRLWDVPAPAPGSGPAGRPATAPAGGTAFPSHPGMPAWPSLLADLARLIEPDPRAWDPREQVGELINDVARRHCLRCPMARTCWQDQFTQTYQAFFDILAGHERGTGFRQEAVAPALRARCPRLPAISRSLAEGLDVLRIEMRWQRRLDRHHRLVAQQLRELAALAAQGTGQPPAPRRPGWRYGMRVGVARTPKEGRWISGDGYLCRSFDQGGRMVLVISDGMGSGRRAANESRLALQLLERMLEAGLPATPAVRLLNTALALRDRETYTTVDLAAVDLERGRVEFVKIGAAPSFVRRAREVQMIAHPAPPAGYVEEGDVQAGSGVLEPGDLVVLVSDGVLSAFGDVDAATAWIRGYLAGLEDDDPRRVAARIVKEALRRSGDRAPDDMTVVTGKLLPRAQLAPAAGAGAGGLR</sequence>
<dbReference type="InterPro" id="IPR001932">
    <property type="entry name" value="PPM-type_phosphatase-like_dom"/>
</dbReference>
<keyword evidence="6" id="KW-1185">Reference proteome</keyword>
<dbReference type="InterPro" id="IPR036457">
    <property type="entry name" value="PPM-type-like_dom_sf"/>
</dbReference>
<accession>K6QDE0</accession>
<dbReference type="PANTHER" id="PTHR43156:SF2">
    <property type="entry name" value="STAGE II SPORULATION PROTEIN E"/>
    <property type="match status" value="1"/>
</dbReference>
<feature type="transmembrane region" description="Helical" evidence="3">
    <location>
        <begin position="273"/>
        <end position="292"/>
    </location>
</feature>
<organism evidence="5 6">
    <name type="scientific">Thermaerobacter subterraneus DSM 13965</name>
    <dbReference type="NCBI Taxonomy" id="867903"/>
    <lineage>
        <taxon>Bacteria</taxon>
        <taxon>Bacillati</taxon>
        <taxon>Bacillota</taxon>
        <taxon>Clostridia</taxon>
        <taxon>Eubacteriales</taxon>
        <taxon>Clostridiales Family XVII. Incertae Sedis</taxon>
        <taxon>Thermaerobacter</taxon>
    </lineage>
</organism>
<dbReference type="EMBL" id="AENY02000002">
    <property type="protein sequence ID" value="EKP94686.1"/>
    <property type="molecule type" value="Genomic_DNA"/>
</dbReference>
<keyword evidence="3" id="KW-0472">Membrane</keyword>
<feature type="compositionally biased region" description="Gly residues" evidence="2">
    <location>
        <begin position="47"/>
        <end position="66"/>
    </location>
</feature>
<dbReference type="PANTHER" id="PTHR43156">
    <property type="entry name" value="STAGE II SPORULATION PROTEIN E-RELATED"/>
    <property type="match status" value="1"/>
</dbReference>
<dbReference type="AlphaFoldDB" id="K6QDE0"/>
<reference evidence="5" key="1">
    <citation type="submission" date="2010-10" db="EMBL/GenBank/DDBJ databases">
        <authorList>
            <consortium name="US DOE Joint Genome Institute (JGI-PGF)"/>
            <person name="Lucas S."/>
            <person name="Copeland A."/>
            <person name="Lapidus A."/>
            <person name="Bruce D."/>
            <person name="Goodwin L."/>
            <person name="Pitluck S."/>
            <person name="Kyrpides N."/>
            <person name="Mavromatis K."/>
            <person name="Detter J.C."/>
            <person name="Han C."/>
            <person name="Land M."/>
            <person name="Hauser L."/>
            <person name="Markowitz V."/>
            <person name="Cheng J.-F."/>
            <person name="Hugenholtz P."/>
            <person name="Woyke T."/>
            <person name="Wu D."/>
            <person name="Pukall R."/>
            <person name="Wahrenburg C."/>
            <person name="Brambilla E."/>
            <person name="Klenk H.-P."/>
            <person name="Eisen J.A."/>
        </authorList>
    </citation>
    <scope>NUCLEOTIDE SEQUENCE [LARGE SCALE GENOMIC DNA]</scope>
    <source>
        <strain evidence="5">DSM 13965</strain>
    </source>
</reference>
<name>K6QDE0_9FIRM</name>
<evidence type="ECO:0000256" key="3">
    <source>
        <dbReference type="SAM" id="Phobius"/>
    </source>
</evidence>
<feature type="transmembrane region" description="Helical" evidence="3">
    <location>
        <begin position="384"/>
        <end position="403"/>
    </location>
</feature>
<feature type="transmembrane region" description="Helical" evidence="3">
    <location>
        <begin position="335"/>
        <end position="352"/>
    </location>
</feature>
<keyword evidence="3" id="KW-0812">Transmembrane</keyword>
<dbReference type="GO" id="GO:0016791">
    <property type="term" value="F:phosphatase activity"/>
    <property type="evidence" value="ECO:0007669"/>
    <property type="project" value="TreeGrafter"/>
</dbReference>
<evidence type="ECO:0000313" key="6">
    <source>
        <dbReference type="Proteomes" id="UP000005710"/>
    </source>
</evidence>
<feature type="transmembrane region" description="Helical" evidence="3">
    <location>
        <begin position="215"/>
        <end position="235"/>
    </location>
</feature>
<dbReference type="eggNOG" id="COG2208">
    <property type="taxonomic scope" value="Bacteria"/>
</dbReference>
<dbReference type="Pfam" id="PF07228">
    <property type="entry name" value="SpoIIE"/>
    <property type="match status" value="1"/>
</dbReference>
<evidence type="ECO:0000256" key="2">
    <source>
        <dbReference type="SAM" id="MobiDB-lite"/>
    </source>
</evidence>
<feature type="domain" description="PPM-type phosphatase" evidence="4">
    <location>
        <begin position="694"/>
        <end position="906"/>
    </location>
</feature>
<dbReference type="Proteomes" id="UP000005710">
    <property type="component" value="Unassembled WGS sequence"/>
</dbReference>
<dbReference type="SMART" id="SM00331">
    <property type="entry name" value="PP2C_SIG"/>
    <property type="match status" value="1"/>
</dbReference>
<evidence type="ECO:0000313" key="5">
    <source>
        <dbReference type="EMBL" id="EKP94686.1"/>
    </source>
</evidence>
<dbReference type="InterPro" id="IPR045768">
    <property type="entry name" value="SpoIIE_N"/>
</dbReference>
<comment type="caution">
    <text evidence="5">The sequence shown here is derived from an EMBL/GenBank/DDBJ whole genome shotgun (WGS) entry which is preliminary data.</text>
</comment>
<evidence type="ECO:0000259" key="4">
    <source>
        <dbReference type="SMART" id="SM00331"/>
    </source>
</evidence>
<dbReference type="Gene3D" id="3.60.40.10">
    <property type="entry name" value="PPM-type phosphatase domain"/>
    <property type="match status" value="1"/>
</dbReference>
<dbReference type="OrthoDB" id="9763774at2"/>
<evidence type="ECO:0000256" key="1">
    <source>
        <dbReference type="ARBA" id="ARBA00022801"/>
    </source>
</evidence>
<reference evidence="5" key="2">
    <citation type="submission" date="2012-10" db="EMBL/GenBank/DDBJ databases">
        <title>Improved high-quality draft of Thermaerobacter subterraneus C21, DSM 13965.</title>
        <authorList>
            <consortium name="DOE Joint Genome Institute"/>
            <person name="Eisen J."/>
            <person name="Huntemann M."/>
            <person name="Wei C.-L."/>
            <person name="Han J."/>
            <person name="Detter J.C."/>
            <person name="Han C."/>
            <person name="Tapia R."/>
            <person name="Chen A."/>
            <person name="Kyrpides N."/>
            <person name="Mavromatis K."/>
            <person name="Markowitz V."/>
            <person name="Szeto E."/>
            <person name="Ivanova N."/>
            <person name="Mikhailova N."/>
            <person name="Ovchinnikova G."/>
            <person name="Pagani I."/>
            <person name="Pati A."/>
            <person name="Goodwin L."/>
            <person name="Nordberg H.P."/>
            <person name="Cantor M.N."/>
            <person name="Hua S.X."/>
            <person name="Woyke T."/>
            <person name="Eisen J."/>
            <person name="Klenk H.-P."/>
        </authorList>
    </citation>
    <scope>NUCLEOTIDE SEQUENCE [LARGE SCALE GENOMIC DNA]</scope>
    <source>
        <strain evidence="5">DSM 13965</strain>
    </source>
</reference>
<dbReference type="InterPro" id="IPR052016">
    <property type="entry name" value="Bact_Sigma-Reg"/>
</dbReference>
<dbReference type="HOGENOM" id="CLU_315903_0_0_9"/>
<protein>
    <submittedName>
        <fullName evidence="5">Stage II sporulation protein E (SpoIIE)</fullName>
    </submittedName>
</protein>
<gene>
    <name evidence="5" type="ORF">ThesuDRAFT_00374</name>
</gene>
<feature type="transmembrane region" description="Helical" evidence="3">
    <location>
        <begin position="304"/>
        <end position="329"/>
    </location>
</feature>